<name>A0AAW0BZ41_9AGAR</name>
<organism evidence="1 2">
    <name type="scientific">Paramarasmius palmivorus</name>
    <dbReference type="NCBI Taxonomy" id="297713"/>
    <lineage>
        <taxon>Eukaryota</taxon>
        <taxon>Fungi</taxon>
        <taxon>Dikarya</taxon>
        <taxon>Basidiomycota</taxon>
        <taxon>Agaricomycotina</taxon>
        <taxon>Agaricomycetes</taxon>
        <taxon>Agaricomycetidae</taxon>
        <taxon>Agaricales</taxon>
        <taxon>Marasmiineae</taxon>
        <taxon>Marasmiaceae</taxon>
        <taxon>Paramarasmius</taxon>
    </lineage>
</organism>
<evidence type="ECO:0000313" key="2">
    <source>
        <dbReference type="Proteomes" id="UP001383192"/>
    </source>
</evidence>
<accession>A0AAW0BZ41</accession>
<comment type="caution">
    <text evidence="1">The sequence shown here is derived from an EMBL/GenBank/DDBJ whole genome shotgun (WGS) entry which is preliminary data.</text>
</comment>
<sequence length="166" mass="18625">MSALPPIGYANQLVLGAHTAARITEGACNGTPSVSTKFLLLLGSVHLLCHFGPSIVQWRFPCQTTEEIDVRIQKVESLIDSNSYLDNDILGETSNGFKAWLEELCDEAHKLRIRACREPSRANLLAWGMYRWKFLRDLDACYKGLKDLEGEIEETIRAARIAKFNA</sequence>
<keyword evidence="2" id="KW-1185">Reference proteome</keyword>
<evidence type="ECO:0000313" key="1">
    <source>
        <dbReference type="EMBL" id="KAK7032137.1"/>
    </source>
</evidence>
<dbReference type="Proteomes" id="UP001383192">
    <property type="component" value="Unassembled WGS sequence"/>
</dbReference>
<protein>
    <submittedName>
        <fullName evidence="1">Uncharacterized protein</fullName>
    </submittedName>
</protein>
<dbReference type="EMBL" id="JAYKXP010000067">
    <property type="protein sequence ID" value="KAK7032137.1"/>
    <property type="molecule type" value="Genomic_DNA"/>
</dbReference>
<reference evidence="1 2" key="1">
    <citation type="submission" date="2024-01" db="EMBL/GenBank/DDBJ databases">
        <title>A draft genome for a cacao thread blight-causing isolate of Paramarasmius palmivorus.</title>
        <authorList>
            <person name="Baruah I.K."/>
            <person name="Bukari Y."/>
            <person name="Amoako-Attah I."/>
            <person name="Meinhardt L.W."/>
            <person name="Bailey B.A."/>
            <person name="Cohen S.P."/>
        </authorList>
    </citation>
    <scope>NUCLEOTIDE SEQUENCE [LARGE SCALE GENOMIC DNA]</scope>
    <source>
        <strain evidence="1 2">GH-12</strain>
    </source>
</reference>
<dbReference type="AlphaFoldDB" id="A0AAW0BZ41"/>
<proteinExistence type="predicted"/>
<gene>
    <name evidence="1" type="ORF">VNI00_013311</name>
</gene>